<dbReference type="Pfam" id="PF07690">
    <property type="entry name" value="MFS_1"/>
    <property type="match status" value="1"/>
</dbReference>
<feature type="transmembrane region" description="Helical" evidence="5">
    <location>
        <begin position="182"/>
        <end position="200"/>
    </location>
</feature>
<feature type="transmembrane region" description="Helical" evidence="5">
    <location>
        <begin position="358"/>
        <end position="383"/>
    </location>
</feature>
<evidence type="ECO:0000256" key="5">
    <source>
        <dbReference type="SAM" id="Phobius"/>
    </source>
</evidence>
<evidence type="ECO:0000256" key="2">
    <source>
        <dbReference type="ARBA" id="ARBA00022692"/>
    </source>
</evidence>
<evidence type="ECO:0000256" key="3">
    <source>
        <dbReference type="ARBA" id="ARBA00022989"/>
    </source>
</evidence>
<keyword evidence="4 5" id="KW-0472">Membrane</keyword>
<feature type="domain" description="Major facilitator superfamily (MFS) profile" evidence="6">
    <location>
        <begin position="26"/>
        <end position="413"/>
    </location>
</feature>
<comment type="caution">
    <text evidence="7">The sequence shown here is derived from an EMBL/GenBank/DDBJ whole genome shotgun (WGS) entry which is preliminary data.</text>
</comment>
<proteinExistence type="predicted"/>
<organism evidence="7 8">
    <name type="scientific">Tsukamurella soli</name>
    <dbReference type="NCBI Taxonomy" id="644556"/>
    <lineage>
        <taxon>Bacteria</taxon>
        <taxon>Bacillati</taxon>
        <taxon>Actinomycetota</taxon>
        <taxon>Actinomycetes</taxon>
        <taxon>Mycobacteriales</taxon>
        <taxon>Tsukamurellaceae</taxon>
        <taxon>Tsukamurella</taxon>
    </lineage>
</organism>
<dbReference type="InterPro" id="IPR011701">
    <property type="entry name" value="MFS"/>
</dbReference>
<reference evidence="8" key="1">
    <citation type="journal article" date="2019" name="Int. J. Syst. Evol. Microbiol.">
        <title>The Global Catalogue of Microorganisms (GCM) 10K type strain sequencing project: providing services to taxonomists for standard genome sequencing and annotation.</title>
        <authorList>
            <consortium name="The Broad Institute Genomics Platform"/>
            <consortium name="The Broad Institute Genome Sequencing Center for Infectious Disease"/>
            <person name="Wu L."/>
            <person name="Ma J."/>
        </authorList>
    </citation>
    <scope>NUCLEOTIDE SEQUENCE [LARGE SCALE GENOMIC DNA]</scope>
    <source>
        <strain evidence="8">JCM 17688</strain>
    </source>
</reference>
<keyword evidence="2 5" id="KW-0812">Transmembrane</keyword>
<dbReference type="RefSeq" id="WP_344993413.1">
    <property type="nucleotide sequence ID" value="NZ_BAABFR010000018.1"/>
</dbReference>
<dbReference type="Gene3D" id="1.20.1250.20">
    <property type="entry name" value="MFS general substrate transporter like domains"/>
    <property type="match status" value="2"/>
</dbReference>
<feature type="transmembrane region" description="Helical" evidence="5">
    <location>
        <begin position="231"/>
        <end position="253"/>
    </location>
</feature>
<dbReference type="InterPro" id="IPR051337">
    <property type="entry name" value="OPA_Antiporter"/>
</dbReference>
<feature type="transmembrane region" description="Helical" evidence="5">
    <location>
        <begin position="389"/>
        <end position="409"/>
    </location>
</feature>
<feature type="transmembrane region" description="Helical" evidence="5">
    <location>
        <begin position="150"/>
        <end position="176"/>
    </location>
</feature>
<dbReference type="PANTHER" id="PTHR43826:SF3">
    <property type="entry name" value="GLUCOSE-6-PHOSPHATE EXCHANGER SLC37A4"/>
    <property type="match status" value="1"/>
</dbReference>
<dbReference type="InterPro" id="IPR036259">
    <property type="entry name" value="MFS_trans_sf"/>
</dbReference>
<dbReference type="PANTHER" id="PTHR43826">
    <property type="entry name" value="GLUCOSE-6-PHOSPHATE EXCHANGER SLC37A4"/>
    <property type="match status" value="1"/>
</dbReference>
<accession>A0ABP8JER6</accession>
<evidence type="ECO:0000259" key="6">
    <source>
        <dbReference type="PROSITE" id="PS50850"/>
    </source>
</evidence>
<evidence type="ECO:0000313" key="7">
    <source>
        <dbReference type="EMBL" id="GAA4389345.1"/>
    </source>
</evidence>
<dbReference type="Proteomes" id="UP001500635">
    <property type="component" value="Unassembled WGS sequence"/>
</dbReference>
<keyword evidence="8" id="KW-1185">Reference proteome</keyword>
<feature type="transmembrane region" description="Helical" evidence="5">
    <location>
        <begin position="265"/>
        <end position="288"/>
    </location>
</feature>
<dbReference type="SUPFAM" id="SSF103473">
    <property type="entry name" value="MFS general substrate transporter"/>
    <property type="match status" value="1"/>
</dbReference>
<dbReference type="InterPro" id="IPR020846">
    <property type="entry name" value="MFS_dom"/>
</dbReference>
<dbReference type="EMBL" id="BAABFR010000018">
    <property type="protein sequence ID" value="GAA4389345.1"/>
    <property type="molecule type" value="Genomic_DNA"/>
</dbReference>
<name>A0ABP8JER6_9ACTN</name>
<evidence type="ECO:0000313" key="8">
    <source>
        <dbReference type="Proteomes" id="UP001500635"/>
    </source>
</evidence>
<protein>
    <submittedName>
        <fullName evidence="7">MFS transporter</fullName>
    </submittedName>
</protein>
<dbReference type="PROSITE" id="PS50850">
    <property type="entry name" value="MFS"/>
    <property type="match status" value="1"/>
</dbReference>
<sequence length="428" mass="45994">MAINDLTADLVDPQPHTLTKRKTALFIVLVALGWASDNFDRKVLPVALPYIGHDFNVGAAALGALSSIFFAFYAISQVPGGALADRFGSKWLMISSMFAWSVFTGLMGLGSTFWMLMLFQAAFGIGQGAWPGASMKFVSEIAPARRRMTIYGVIQFTTAVGSAAAPIAAAVAITWLGWRGMFALYMVIGVVLGVVMWILIPKSTAGLAGGSEREVRTTPRSAVRRVLHSSVLWKCAVMFVGLDLVMNGVTAWAPTYLIKAHHVSLIHTGVLASLPGYFSAVAMFIGGVLFDRWFHGRHRWIMVPCMIVTTVLLVVMTACNSVGLFITFYSAAMFAAYLTFQTVAGLPMRYCDVEIRGAATAFVNVGGAVGGFIAPLLVGFLIQEYTYRVGFLVLTVGAVIAAVASLLCPQSPERLTVGMNGRPVAHQQ</sequence>
<keyword evidence="3 5" id="KW-1133">Transmembrane helix</keyword>
<evidence type="ECO:0000256" key="4">
    <source>
        <dbReference type="ARBA" id="ARBA00023136"/>
    </source>
</evidence>
<gene>
    <name evidence="7" type="ORF">GCM10023147_15950</name>
</gene>
<evidence type="ECO:0000256" key="1">
    <source>
        <dbReference type="ARBA" id="ARBA00004651"/>
    </source>
</evidence>
<comment type="subcellular location">
    <subcellularLocation>
        <location evidence="1">Cell membrane</location>
        <topology evidence="1">Multi-pass membrane protein</topology>
    </subcellularLocation>
</comment>
<feature type="transmembrane region" description="Helical" evidence="5">
    <location>
        <begin position="55"/>
        <end position="75"/>
    </location>
</feature>